<evidence type="ECO:0000313" key="1">
    <source>
        <dbReference type="EMBL" id="KDR38712.1"/>
    </source>
</evidence>
<gene>
    <name evidence="1" type="ORF">BG61_37780</name>
</gene>
<reference evidence="1 2" key="1">
    <citation type="submission" date="2014-03" db="EMBL/GenBank/DDBJ databases">
        <title>Draft Genome Sequences of Four Burkholderia Strains.</title>
        <authorList>
            <person name="Liu X.Y."/>
            <person name="Li C.X."/>
            <person name="Xu J.H."/>
        </authorList>
    </citation>
    <scope>NUCLEOTIDE SEQUENCE [LARGE SCALE GENOMIC DNA]</scope>
    <source>
        <strain evidence="1 2">DSM 50014</strain>
    </source>
</reference>
<dbReference type="EMBL" id="JFHC01000079">
    <property type="protein sequence ID" value="KDR38712.1"/>
    <property type="molecule type" value="Genomic_DNA"/>
</dbReference>
<dbReference type="AlphaFoldDB" id="A0A069PDY8"/>
<comment type="caution">
    <text evidence="1">The sequence shown here is derived from an EMBL/GenBank/DDBJ whole genome shotgun (WGS) entry which is preliminary data.</text>
</comment>
<dbReference type="RefSeq" id="WP_035942575.1">
    <property type="nucleotide sequence ID" value="NZ_CADFFX010000033.1"/>
</dbReference>
<proteinExistence type="predicted"/>
<organism evidence="1 2">
    <name type="scientific">Caballeronia glathei</name>
    <dbReference type="NCBI Taxonomy" id="60547"/>
    <lineage>
        <taxon>Bacteria</taxon>
        <taxon>Pseudomonadati</taxon>
        <taxon>Pseudomonadota</taxon>
        <taxon>Betaproteobacteria</taxon>
        <taxon>Burkholderiales</taxon>
        <taxon>Burkholderiaceae</taxon>
        <taxon>Caballeronia</taxon>
    </lineage>
</organism>
<dbReference type="Proteomes" id="UP000027466">
    <property type="component" value="Unassembled WGS sequence"/>
</dbReference>
<accession>A0A069PDY8</accession>
<protein>
    <submittedName>
        <fullName evidence="1">Uncharacterized protein</fullName>
    </submittedName>
</protein>
<name>A0A069PDY8_9BURK</name>
<sequence>MPVNATPMRERGKALDHYEVQKAPGVRSDMIVLQEKSTALNCYSNIARFQVNGVDDPKPTPPLHNAVRPAGERPPRKHIRDVLRDDVDVRRKADLSVDRKLARHVFDEVERGDTVEGIVCGWDLLERDVRLQVEAGGARRNISRKVSTPVFLPRLSDCAAASHSRVARLLSNL</sequence>
<keyword evidence="2" id="KW-1185">Reference proteome</keyword>
<evidence type="ECO:0000313" key="2">
    <source>
        <dbReference type="Proteomes" id="UP000027466"/>
    </source>
</evidence>